<dbReference type="GO" id="GO:0006260">
    <property type="term" value="P:DNA replication"/>
    <property type="evidence" value="ECO:0007669"/>
    <property type="project" value="UniProtKB-KW"/>
</dbReference>
<accession>A0A0V0J9T9</accession>
<dbReference type="Pfam" id="PF08646">
    <property type="entry name" value="Rep_fac-A_C"/>
    <property type="match status" value="1"/>
</dbReference>
<feature type="domain" description="Replication factor-A protein 1 N-terminal" evidence="12">
    <location>
        <begin position="4"/>
        <end position="101"/>
    </location>
</feature>
<dbReference type="FunFam" id="2.40.50.140:FF:000090">
    <property type="entry name" value="Replication protein A subunit"/>
    <property type="match status" value="1"/>
</dbReference>
<dbReference type="CDD" id="cd04475">
    <property type="entry name" value="RPA1_DBD_B"/>
    <property type="match status" value="1"/>
</dbReference>
<dbReference type="AlphaFoldDB" id="A0A0V0J9T9"/>
<dbReference type="FunFam" id="2.40.50.140:FF:000117">
    <property type="entry name" value="Replication protein A subunit"/>
    <property type="match status" value="1"/>
</dbReference>
<feature type="domain" description="OB" evidence="11">
    <location>
        <begin position="174"/>
        <end position="255"/>
    </location>
</feature>
<evidence type="ECO:0000313" key="15">
    <source>
        <dbReference type="EMBL" id="JAP62345.1"/>
    </source>
</evidence>
<dbReference type="InterPro" id="IPR047192">
    <property type="entry name" value="Euk_RPA1_DBD_C"/>
</dbReference>
<dbReference type="InterPro" id="IPR004591">
    <property type="entry name" value="Rfa1"/>
</dbReference>
<dbReference type="PANTHER" id="PTHR47165">
    <property type="entry name" value="OS03G0429900 PROTEIN"/>
    <property type="match status" value="1"/>
</dbReference>
<dbReference type="GO" id="GO:0005634">
    <property type="term" value="C:nucleus"/>
    <property type="evidence" value="ECO:0007669"/>
    <property type="project" value="UniProtKB-SubCell"/>
</dbReference>
<evidence type="ECO:0000256" key="5">
    <source>
        <dbReference type="ARBA" id="ARBA00022771"/>
    </source>
</evidence>
<dbReference type="InterPro" id="IPR004365">
    <property type="entry name" value="NA-bd_OB_tRNA"/>
</dbReference>
<dbReference type="NCBIfam" id="TIGR00617">
    <property type="entry name" value="rpa1"/>
    <property type="match status" value="1"/>
</dbReference>
<dbReference type="GO" id="GO:0006310">
    <property type="term" value="P:DNA recombination"/>
    <property type="evidence" value="ECO:0007669"/>
    <property type="project" value="InterPro"/>
</dbReference>
<comment type="similarity">
    <text evidence="2 9">Belongs to the replication factor A protein 1 family.</text>
</comment>
<dbReference type="CDD" id="cd04477">
    <property type="entry name" value="RPA1N"/>
    <property type="match status" value="1"/>
</dbReference>
<evidence type="ECO:0000256" key="8">
    <source>
        <dbReference type="ARBA" id="ARBA00023242"/>
    </source>
</evidence>
<dbReference type="SUPFAM" id="SSF50249">
    <property type="entry name" value="Nucleic acid-binding proteins"/>
    <property type="match status" value="4"/>
</dbReference>
<evidence type="ECO:0000259" key="14">
    <source>
        <dbReference type="Pfam" id="PF16900"/>
    </source>
</evidence>
<dbReference type="InterPro" id="IPR013955">
    <property type="entry name" value="Rep_factor-A_C"/>
</dbReference>
<dbReference type="EMBL" id="GEEE01000880">
    <property type="protein sequence ID" value="JAP62345.1"/>
    <property type="molecule type" value="Transcribed_RNA"/>
</dbReference>
<comment type="subcellular location">
    <subcellularLocation>
        <location evidence="1 9">Nucleus</location>
    </subcellularLocation>
</comment>
<comment type="function">
    <text evidence="9">As part of the heterotrimeric replication protein A complex (RPA/RP-A), binds and stabilizes single-stranded DNA intermediates, that form during DNA replication or upon DNA stress. It prevents their reannealing and in parallel, recruits and activates different proteins and complexes involved in DNA metabolism. Thereby, it plays an essential role both in DNA replication and the cellular response to DNA damage.</text>
</comment>
<keyword evidence="8 9" id="KW-0539">Nucleus</keyword>
<keyword evidence="5 9" id="KW-0863">Zinc-finger</keyword>
<sequence>MLPLTAGAIDSINSGHTVTDPILKVIGFKNVPGNTPGQNRYRLLLSDGVKTHSFAMLATQLNHLIENEELVVNSVIRVKKYVCNNVQKDKYVVIVLETEILGVDNGPVDSLSRAPFKQVPTNVGTSSARASVPEALKTPPKSSSSFALSTPGTPGSATGRVFSIQSLNPYQSRWTIRARVSQKATIRTWNKNGREGKLFSFTLLDESGEIRATAFNAEVDKFYDLIEVQKVYYISKATLKPANKQYNTTNNDYEMTLNSDTQIVPCEDGDDADVPETKFNFTEIGKLDLCHPGDFVDIVGVAHETGELQTITAKASQRELQKRDVGLVDTSGCLVRLTLWGNEAVDFDGSTNPAVVIKSAKISDFNGRSLSTTAQSSLVISPTNIPEALRLKGWYEREGRSANFETYRGEMGGLGGADGLAGGRGLNLLSDLAASGVGTNPKGDYFTCKATVSFMKKENFMYQACPTEGCNKKVIDMGNGLYRCEKCARETPSYKWRLLLMAKIADISGEQWITCFQDTAEALLGRTADDLGSMKDAQDESQLDGVFVASSFKSWIFRLRAKIDNFNDESRLRIVAMEAKPVVYADYAKQLQKLIDALIPTLPAELTSDEA</sequence>
<dbReference type="Pfam" id="PF16900">
    <property type="entry name" value="REPA_OB_2"/>
    <property type="match status" value="1"/>
</dbReference>
<dbReference type="PANTHER" id="PTHR47165:SF4">
    <property type="entry name" value="OS03G0429900 PROTEIN"/>
    <property type="match status" value="1"/>
</dbReference>
<dbReference type="CDD" id="cd04474">
    <property type="entry name" value="RPA1_DBD_A"/>
    <property type="match status" value="1"/>
</dbReference>
<comment type="subunit">
    <text evidence="9">Component of the heterotrimeric canonical replication protein A complex (RPA).</text>
</comment>
<evidence type="ECO:0000256" key="3">
    <source>
        <dbReference type="ARBA" id="ARBA00022705"/>
    </source>
</evidence>
<evidence type="ECO:0000256" key="6">
    <source>
        <dbReference type="ARBA" id="ARBA00022833"/>
    </source>
</evidence>
<evidence type="ECO:0000259" key="11">
    <source>
        <dbReference type="Pfam" id="PF01336"/>
    </source>
</evidence>
<evidence type="ECO:0000259" key="12">
    <source>
        <dbReference type="Pfam" id="PF04057"/>
    </source>
</evidence>
<dbReference type="GO" id="GO:0003677">
    <property type="term" value="F:DNA binding"/>
    <property type="evidence" value="ECO:0007669"/>
    <property type="project" value="UniProtKB-KW"/>
</dbReference>
<feature type="region of interest" description="Disordered" evidence="10">
    <location>
        <begin position="122"/>
        <end position="154"/>
    </location>
</feature>
<dbReference type="InterPro" id="IPR012340">
    <property type="entry name" value="NA-bd_OB-fold"/>
</dbReference>
<organism evidence="15">
    <name type="scientific">Schistocephalus solidus</name>
    <name type="common">Tapeworm</name>
    <dbReference type="NCBI Taxonomy" id="70667"/>
    <lineage>
        <taxon>Eukaryota</taxon>
        <taxon>Metazoa</taxon>
        <taxon>Spiralia</taxon>
        <taxon>Lophotrochozoa</taxon>
        <taxon>Platyhelminthes</taxon>
        <taxon>Cestoda</taxon>
        <taxon>Eucestoda</taxon>
        <taxon>Diphyllobothriidea</taxon>
        <taxon>Diphyllobothriidae</taxon>
        <taxon>Schistocephalus</taxon>
    </lineage>
</organism>
<proteinExistence type="inferred from homology"/>
<keyword evidence="6 9" id="KW-0862">Zinc</keyword>
<feature type="compositionally biased region" description="Polar residues" evidence="10">
    <location>
        <begin position="140"/>
        <end position="154"/>
    </location>
</feature>
<dbReference type="Gene3D" id="2.40.50.140">
    <property type="entry name" value="Nucleic acid-binding proteins"/>
    <property type="match status" value="4"/>
</dbReference>
<keyword evidence="4 9" id="KW-0479">Metal-binding</keyword>
<protein>
    <recommendedName>
        <fullName evidence="9">Replication protein A subunit</fullName>
    </recommendedName>
</protein>
<evidence type="ECO:0000256" key="1">
    <source>
        <dbReference type="ARBA" id="ARBA00004123"/>
    </source>
</evidence>
<reference evidence="15" key="1">
    <citation type="submission" date="2016-01" db="EMBL/GenBank/DDBJ databases">
        <title>Reference transcriptome for the parasite Schistocephalus solidus: insights into the molecular evolution of parasitism.</title>
        <authorList>
            <person name="Hebert F.O."/>
            <person name="Grambauer S."/>
            <person name="Barber I."/>
            <person name="Landry C.R."/>
            <person name="Aubin-Horth N."/>
        </authorList>
    </citation>
    <scope>NUCLEOTIDE SEQUENCE</scope>
</reference>
<keyword evidence="3 9" id="KW-0235">DNA replication</keyword>
<dbReference type="InterPro" id="IPR031657">
    <property type="entry name" value="REPA_OB_2"/>
</dbReference>
<dbReference type="Pfam" id="PF01336">
    <property type="entry name" value="tRNA_anti-codon"/>
    <property type="match status" value="1"/>
</dbReference>
<evidence type="ECO:0000259" key="13">
    <source>
        <dbReference type="Pfam" id="PF08646"/>
    </source>
</evidence>
<feature type="domain" description="Replication factor A C-terminal" evidence="13">
    <location>
        <begin position="445"/>
        <end position="591"/>
    </location>
</feature>
<name>A0A0V0J9T9_SCHSO</name>
<dbReference type="GO" id="GO:0006281">
    <property type="term" value="P:DNA repair"/>
    <property type="evidence" value="ECO:0007669"/>
    <property type="project" value="InterPro"/>
</dbReference>
<evidence type="ECO:0000256" key="10">
    <source>
        <dbReference type="SAM" id="MobiDB-lite"/>
    </source>
</evidence>
<evidence type="ECO:0000256" key="7">
    <source>
        <dbReference type="ARBA" id="ARBA00023125"/>
    </source>
</evidence>
<evidence type="ECO:0000256" key="2">
    <source>
        <dbReference type="ARBA" id="ARBA00005690"/>
    </source>
</evidence>
<dbReference type="FunFam" id="2.40.50.140:FF:000064">
    <property type="entry name" value="Replication protein A subunit"/>
    <property type="match status" value="1"/>
</dbReference>
<dbReference type="GO" id="GO:0008270">
    <property type="term" value="F:zinc ion binding"/>
    <property type="evidence" value="ECO:0007669"/>
    <property type="project" value="UniProtKB-KW"/>
</dbReference>
<evidence type="ECO:0000256" key="9">
    <source>
        <dbReference type="RuleBase" id="RU364130"/>
    </source>
</evidence>
<dbReference type="Pfam" id="PF04057">
    <property type="entry name" value="Rep-A_N"/>
    <property type="match status" value="1"/>
</dbReference>
<evidence type="ECO:0000256" key="4">
    <source>
        <dbReference type="ARBA" id="ARBA00022723"/>
    </source>
</evidence>
<feature type="domain" description="Replication protein A OB" evidence="14">
    <location>
        <begin position="286"/>
        <end position="380"/>
    </location>
</feature>
<keyword evidence="7 9" id="KW-0238">DNA-binding</keyword>
<dbReference type="InterPro" id="IPR007199">
    <property type="entry name" value="Rep_factor-A_N"/>
</dbReference>
<gene>
    <name evidence="15" type="primary">RFA1</name>
    <name evidence="15" type="ORF">TR102857</name>
</gene>
<dbReference type="CDD" id="cd04476">
    <property type="entry name" value="RPA1_DBD_C"/>
    <property type="match status" value="1"/>
</dbReference>
<dbReference type="FunFam" id="2.40.50.140:FF:000041">
    <property type="entry name" value="Replication protein A subunit"/>
    <property type="match status" value="1"/>
</dbReference>